<protein>
    <recommendedName>
        <fullName evidence="3">Roadblock/LC7 domain-containing protein</fullName>
    </recommendedName>
</protein>
<dbReference type="RefSeq" id="WP_198474963.1">
    <property type="nucleotide sequence ID" value="NZ_JADGMQ010000002.1"/>
</dbReference>
<keyword evidence="2" id="KW-1185">Reference proteome</keyword>
<reference evidence="1 2" key="1">
    <citation type="submission" date="2020-10" db="EMBL/GenBank/DDBJ databases">
        <title>Aquamicrobium zhengzhouensis sp. nov., a exopolysaccharide producing bacterium isolated from farmland soil.</title>
        <authorList>
            <person name="Wang X."/>
        </authorList>
    </citation>
    <scope>NUCLEOTIDE SEQUENCE [LARGE SCALE GENOMIC DNA]</scope>
    <source>
        <strain evidence="2">cd-1</strain>
    </source>
</reference>
<sequence length="71" mass="7378">MKTLSDLQDAIKSKRAGSLTLSISSNGKALASGSFAPAFVSQHQWGDTISDALIKLFAAAPVAADDDEDLL</sequence>
<organism evidence="1 2">
    <name type="scientific">Aquamicrobium zhengzhouense</name>
    <dbReference type="NCBI Taxonomy" id="2781738"/>
    <lineage>
        <taxon>Bacteria</taxon>
        <taxon>Pseudomonadati</taxon>
        <taxon>Pseudomonadota</taxon>
        <taxon>Alphaproteobacteria</taxon>
        <taxon>Hyphomicrobiales</taxon>
        <taxon>Phyllobacteriaceae</taxon>
        <taxon>Aquamicrobium</taxon>
    </lineage>
</organism>
<gene>
    <name evidence="1" type="ORF">IOD40_05100</name>
</gene>
<dbReference type="EMBL" id="JADGMQ010000002">
    <property type="protein sequence ID" value="MBI1620040.1"/>
    <property type="molecule type" value="Genomic_DNA"/>
</dbReference>
<name>A0ABS0S9S4_9HYPH</name>
<comment type="caution">
    <text evidence="1">The sequence shown here is derived from an EMBL/GenBank/DDBJ whole genome shotgun (WGS) entry which is preliminary data.</text>
</comment>
<evidence type="ECO:0008006" key="3">
    <source>
        <dbReference type="Google" id="ProtNLM"/>
    </source>
</evidence>
<evidence type="ECO:0000313" key="2">
    <source>
        <dbReference type="Proteomes" id="UP000601789"/>
    </source>
</evidence>
<dbReference type="Proteomes" id="UP000601789">
    <property type="component" value="Unassembled WGS sequence"/>
</dbReference>
<proteinExistence type="predicted"/>
<evidence type="ECO:0000313" key="1">
    <source>
        <dbReference type="EMBL" id="MBI1620040.1"/>
    </source>
</evidence>
<accession>A0ABS0S9S4</accession>